<accession>A0A9P5ZXJ0</accession>
<comment type="caution">
    <text evidence="1">The sequence shown here is derived from an EMBL/GenBank/DDBJ whole genome shotgun (WGS) entry which is preliminary data.</text>
</comment>
<sequence length="117" mass="13129">MAIFAIDYTMFKTFSSTEKAPGMFATIVIILPSQYTRGQCWHGIQTKSKDMEAHAIIAISQLLHTIHLLHSSRSTNHANEYENDPCGDEPDVEPKCRSIANQEIWHSESITHSLEGA</sequence>
<evidence type="ECO:0000313" key="1">
    <source>
        <dbReference type="EMBL" id="KAF9496302.1"/>
    </source>
</evidence>
<keyword evidence="2" id="KW-1185">Reference proteome</keyword>
<protein>
    <submittedName>
        <fullName evidence="1">Uncharacterized protein</fullName>
    </submittedName>
</protein>
<evidence type="ECO:0000313" key="2">
    <source>
        <dbReference type="Proteomes" id="UP000807025"/>
    </source>
</evidence>
<name>A0A9P5ZXJ0_PLEER</name>
<reference evidence="1" key="1">
    <citation type="submission" date="2020-11" db="EMBL/GenBank/DDBJ databases">
        <authorList>
            <consortium name="DOE Joint Genome Institute"/>
            <person name="Ahrendt S."/>
            <person name="Riley R."/>
            <person name="Andreopoulos W."/>
            <person name="Labutti K."/>
            <person name="Pangilinan J."/>
            <person name="Ruiz-Duenas F.J."/>
            <person name="Barrasa J.M."/>
            <person name="Sanchez-Garcia M."/>
            <person name="Camarero S."/>
            <person name="Miyauchi S."/>
            <person name="Serrano A."/>
            <person name="Linde D."/>
            <person name="Babiker R."/>
            <person name="Drula E."/>
            <person name="Ayuso-Fernandez I."/>
            <person name="Pacheco R."/>
            <person name="Padilla G."/>
            <person name="Ferreira P."/>
            <person name="Barriuso J."/>
            <person name="Kellner H."/>
            <person name="Castanera R."/>
            <person name="Alfaro M."/>
            <person name="Ramirez L."/>
            <person name="Pisabarro A.G."/>
            <person name="Kuo A."/>
            <person name="Tritt A."/>
            <person name="Lipzen A."/>
            <person name="He G."/>
            <person name="Yan M."/>
            <person name="Ng V."/>
            <person name="Cullen D."/>
            <person name="Martin F."/>
            <person name="Rosso M.-N."/>
            <person name="Henrissat B."/>
            <person name="Hibbett D."/>
            <person name="Martinez A.T."/>
            <person name="Grigoriev I.V."/>
        </authorList>
    </citation>
    <scope>NUCLEOTIDE SEQUENCE</scope>
    <source>
        <strain evidence="1">ATCC 90797</strain>
    </source>
</reference>
<dbReference type="Proteomes" id="UP000807025">
    <property type="component" value="Unassembled WGS sequence"/>
</dbReference>
<proteinExistence type="predicted"/>
<dbReference type="AlphaFoldDB" id="A0A9P5ZXJ0"/>
<dbReference type="OrthoDB" id="124582at2759"/>
<organism evidence="1 2">
    <name type="scientific">Pleurotus eryngii</name>
    <name type="common">Boletus of the steppes</name>
    <dbReference type="NCBI Taxonomy" id="5323"/>
    <lineage>
        <taxon>Eukaryota</taxon>
        <taxon>Fungi</taxon>
        <taxon>Dikarya</taxon>
        <taxon>Basidiomycota</taxon>
        <taxon>Agaricomycotina</taxon>
        <taxon>Agaricomycetes</taxon>
        <taxon>Agaricomycetidae</taxon>
        <taxon>Agaricales</taxon>
        <taxon>Pleurotineae</taxon>
        <taxon>Pleurotaceae</taxon>
        <taxon>Pleurotus</taxon>
    </lineage>
</organism>
<gene>
    <name evidence="1" type="ORF">BDN71DRAFT_1430407</name>
</gene>
<dbReference type="EMBL" id="MU154554">
    <property type="protein sequence ID" value="KAF9496302.1"/>
    <property type="molecule type" value="Genomic_DNA"/>
</dbReference>